<evidence type="ECO:0000313" key="1">
    <source>
        <dbReference type="EMBL" id="KAG7493228.1"/>
    </source>
</evidence>
<comment type="caution">
    <text evidence="1">The sequence shown here is derived from an EMBL/GenBank/DDBJ whole genome shotgun (WGS) entry which is preliminary data.</text>
</comment>
<protein>
    <submittedName>
        <fullName evidence="1">Uncharacterized protein</fullName>
    </submittedName>
</protein>
<proteinExistence type="predicted"/>
<dbReference type="Proteomes" id="UP000693946">
    <property type="component" value="Linkage Group LG4"/>
</dbReference>
<reference evidence="1 2" key="1">
    <citation type="journal article" date="2021" name="Sci. Rep.">
        <title>Chromosome anchoring in Senegalese sole (Solea senegalensis) reveals sex-associated markers and genome rearrangements in flatfish.</title>
        <authorList>
            <person name="Guerrero-Cozar I."/>
            <person name="Gomez-Garrido J."/>
            <person name="Berbel C."/>
            <person name="Martinez-Blanch J.F."/>
            <person name="Alioto T."/>
            <person name="Claros M.G."/>
            <person name="Gagnaire P.A."/>
            <person name="Manchado M."/>
        </authorList>
    </citation>
    <scope>NUCLEOTIDE SEQUENCE [LARGE SCALE GENOMIC DNA]</scope>
    <source>
        <strain evidence="1">Sse05_10M</strain>
    </source>
</reference>
<dbReference type="AlphaFoldDB" id="A0AAV6QM29"/>
<dbReference type="EMBL" id="JAGKHQ010000016">
    <property type="protein sequence ID" value="KAG7493228.1"/>
    <property type="molecule type" value="Genomic_DNA"/>
</dbReference>
<evidence type="ECO:0000313" key="2">
    <source>
        <dbReference type="Proteomes" id="UP000693946"/>
    </source>
</evidence>
<gene>
    <name evidence="1" type="ORF">JOB18_003803</name>
</gene>
<organism evidence="1 2">
    <name type="scientific">Solea senegalensis</name>
    <name type="common">Senegalese sole</name>
    <dbReference type="NCBI Taxonomy" id="28829"/>
    <lineage>
        <taxon>Eukaryota</taxon>
        <taxon>Metazoa</taxon>
        <taxon>Chordata</taxon>
        <taxon>Craniata</taxon>
        <taxon>Vertebrata</taxon>
        <taxon>Euteleostomi</taxon>
        <taxon>Actinopterygii</taxon>
        <taxon>Neopterygii</taxon>
        <taxon>Teleostei</taxon>
        <taxon>Neoteleostei</taxon>
        <taxon>Acanthomorphata</taxon>
        <taxon>Carangaria</taxon>
        <taxon>Pleuronectiformes</taxon>
        <taxon>Pleuronectoidei</taxon>
        <taxon>Soleidae</taxon>
        <taxon>Solea</taxon>
    </lineage>
</organism>
<name>A0AAV6QM29_SOLSE</name>
<keyword evidence="2" id="KW-1185">Reference proteome</keyword>
<sequence length="174" mass="19646">MEEAITEKKKKKRKKSQQVVVLGSKIKVIRQRWRCQTHAAAGLQDCDCDRCDLLAEHELSTCNRVTDGSGPEGTQQPDLLMIHSEGSVTPNSSIALFPSHRLPMPDSHPHPSTFHWRLYAVVRRVLGPNLITHSLFNCSLEPNLGFLSIEFKFLCSVLWNSHNVDLFVEESSVL</sequence>
<accession>A0AAV6QM29</accession>